<evidence type="ECO:0000256" key="5">
    <source>
        <dbReference type="ARBA" id="ARBA00023163"/>
    </source>
</evidence>
<feature type="compositionally biased region" description="Polar residues" evidence="7">
    <location>
        <begin position="366"/>
        <end position="381"/>
    </location>
</feature>
<dbReference type="PANTHER" id="PTHR31089:SF22">
    <property type="entry name" value="CYCLIC DOF FACTOR 4"/>
    <property type="match status" value="1"/>
</dbReference>
<evidence type="ECO:0000313" key="10">
    <source>
        <dbReference type="Proteomes" id="UP001497392"/>
    </source>
</evidence>
<sequence>MAPHLGQERPDQRGEHCGVASVQAAKVPERAPEQGAERQEGTGLPDSREDAGASSGESNTQKVELHGEAARYHSRVSEAADPSRLAPSGQSGKGETDEKAAGAKDGKAGKLPRPEGSTACPRCDSMDTKFCYYNNYNVKQPRYFCKGCQRYWTAGGTLRNVPVGAGRRKNKSSAAKEAVREQVRKASSKESSMDTSFLAFPGLIDPALSAYGPGPMAPGKAVIPGLVPNLAVPGQLSPLAMPHYPAVDPVAASALQGCLAAAFDGSVPQPSFGAPSLTTSLSNQRAGSLDDDGSRGGRRVRARRSESEAVPADSALNGSTLYGSASTVTDLRTLANSAHGSTLNGSGLSLRGAPESTHSHHHSQQLTNPGDSSNGYSFQPFHSASGNGSGSGFAKVPANSTGMHPDWISMAAAAGQQQAVAAQHQLQYQAAAMQAQAMHAAAANAAWNQSNNPYLSGLCFPYNLYGAAAPQQLYAAYASLAPQASPWGTMDGGAANNLATPAMSNGQAGSNPVSAQVPTSQPAMSSWGLNSNGVSPGDSSSLHPMQQWLPSSGRSQNGAREMAGAWQQWPAHGAELAMAADNKAHASKGGKFGGMGMPTGLHASHNASSILSGSSGISSLTADLHNGARRPAPSFNAST</sequence>
<dbReference type="EMBL" id="CAXHTA020000007">
    <property type="protein sequence ID" value="CAL5222485.1"/>
    <property type="molecule type" value="Genomic_DNA"/>
</dbReference>
<proteinExistence type="predicted"/>
<feature type="region of interest" description="Disordered" evidence="7">
    <location>
        <begin position="274"/>
        <end position="321"/>
    </location>
</feature>
<dbReference type="InterPro" id="IPR003851">
    <property type="entry name" value="Znf_Dof"/>
</dbReference>
<evidence type="ECO:0000256" key="1">
    <source>
        <dbReference type="ARBA" id="ARBA00022723"/>
    </source>
</evidence>
<feature type="region of interest" description="Disordered" evidence="7">
    <location>
        <begin position="1"/>
        <end position="119"/>
    </location>
</feature>
<keyword evidence="4" id="KW-0238">DNA-binding</keyword>
<evidence type="ECO:0000259" key="8">
    <source>
        <dbReference type="PROSITE" id="PS50884"/>
    </source>
</evidence>
<keyword evidence="2" id="KW-0862">Zinc</keyword>
<accession>A0ABP1FRB7</accession>
<dbReference type="Pfam" id="PF02701">
    <property type="entry name" value="Zn_ribbon_Dof"/>
    <property type="match status" value="1"/>
</dbReference>
<feature type="compositionally biased region" description="Basic and acidic residues" evidence="7">
    <location>
        <begin position="94"/>
        <end position="108"/>
    </location>
</feature>
<feature type="region of interest" description="Disordered" evidence="7">
    <location>
        <begin position="339"/>
        <end position="381"/>
    </location>
</feature>
<feature type="region of interest" description="Disordered" evidence="7">
    <location>
        <begin position="498"/>
        <end position="545"/>
    </location>
</feature>
<name>A0ABP1FRB7_9CHLO</name>
<dbReference type="PANTHER" id="PTHR31089">
    <property type="entry name" value="CYCLIC DOF FACTOR 2"/>
    <property type="match status" value="1"/>
</dbReference>
<dbReference type="Proteomes" id="UP001497392">
    <property type="component" value="Unassembled WGS sequence"/>
</dbReference>
<protein>
    <submittedName>
        <fullName evidence="9">G4859 protein</fullName>
    </submittedName>
</protein>
<reference evidence="9 10" key="1">
    <citation type="submission" date="2024-06" db="EMBL/GenBank/DDBJ databases">
        <authorList>
            <person name="Kraege A."/>
            <person name="Thomma B."/>
        </authorList>
    </citation>
    <scope>NUCLEOTIDE SEQUENCE [LARGE SCALE GENOMIC DNA]</scope>
</reference>
<keyword evidence="1" id="KW-0479">Metal-binding</keyword>
<feature type="compositionally biased region" description="Basic and acidic residues" evidence="7">
    <location>
        <begin position="63"/>
        <end position="78"/>
    </location>
</feature>
<feature type="domain" description="Dof-type" evidence="8">
    <location>
        <begin position="118"/>
        <end position="172"/>
    </location>
</feature>
<comment type="caution">
    <text evidence="9">The sequence shown here is derived from an EMBL/GenBank/DDBJ whole genome shotgun (WGS) entry which is preliminary data.</text>
</comment>
<keyword evidence="10" id="KW-1185">Reference proteome</keyword>
<dbReference type="PROSITE" id="PS01361">
    <property type="entry name" value="ZF_DOF_1"/>
    <property type="match status" value="1"/>
</dbReference>
<dbReference type="InterPro" id="IPR045174">
    <property type="entry name" value="Dof"/>
</dbReference>
<dbReference type="PROSITE" id="PS50884">
    <property type="entry name" value="ZF_DOF_2"/>
    <property type="match status" value="1"/>
</dbReference>
<evidence type="ECO:0000256" key="6">
    <source>
        <dbReference type="ARBA" id="ARBA00023242"/>
    </source>
</evidence>
<keyword evidence="3" id="KW-0805">Transcription regulation</keyword>
<organism evidence="9 10">
    <name type="scientific">Coccomyxa viridis</name>
    <dbReference type="NCBI Taxonomy" id="1274662"/>
    <lineage>
        <taxon>Eukaryota</taxon>
        <taxon>Viridiplantae</taxon>
        <taxon>Chlorophyta</taxon>
        <taxon>core chlorophytes</taxon>
        <taxon>Trebouxiophyceae</taxon>
        <taxon>Trebouxiophyceae incertae sedis</taxon>
        <taxon>Coccomyxaceae</taxon>
        <taxon>Coccomyxa</taxon>
    </lineage>
</organism>
<keyword evidence="5" id="KW-0804">Transcription</keyword>
<gene>
    <name evidence="9" type="primary">g4859</name>
    <name evidence="9" type="ORF">VP750_LOCUS4144</name>
</gene>
<evidence type="ECO:0000313" key="9">
    <source>
        <dbReference type="EMBL" id="CAL5222485.1"/>
    </source>
</evidence>
<evidence type="ECO:0000256" key="2">
    <source>
        <dbReference type="ARBA" id="ARBA00022833"/>
    </source>
</evidence>
<evidence type="ECO:0000256" key="4">
    <source>
        <dbReference type="ARBA" id="ARBA00023125"/>
    </source>
</evidence>
<evidence type="ECO:0000256" key="3">
    <source>
        <dbReference type="ARBA" id="ARBA00023015"/>
    </source>
</evidence>
<feature type="compositionally biased region" description="Basic and acidic residues" evidence="7">
    <location>
        <begin position="1"/>
        <end position="16"/>
    </location>
</feature>
<keyword evidence="6" id="KW-0539">Nucleus</keyword>
<feature type="compositionally biased region" description="Basic and acidic residues" evidence="7">
    <location>
        <begin position="27"/>
        <end position="51"/>
    </location>
</feature>
<evidence type="ECO:0000256" key="7">
    <source>
        <dbReference type="SAM" id="MobiDB-lite"/>
    </source>
</evidence>